<dbReference type="RefSeq" id="XP_029116317.1">
    <property type="nucleotide sequence ID" value="XM_029260484.1"/>
</dbReference>
<organism evidence="2 3">
    <name type="scientific">Elaeis guineensis var. tenera</name>
    <name type="common">Oil palm</name>
    <dbReference type="NCBI Taxonomy" id="51953"/>
    <lineage>
        <taxon>Eukaryota</taxon>
        <taxon>Viridiplantae</taxon>
        <taxon>Streptophyta</taxon>
        <taxon>Embryophyta</taxon>
        <taxon>Tracheophyta</taxon>
        <taxon>Spermatophyta</taxon>
        <taxon>Magnoliopsida</taxon>
        <taxon>Liliopsida</taxon>
        <taxon>Arecaceae</taxon>
        <taxon>Arecoideae</taxon>
        <taxon>Cocoseae</taxon>
        <taxon>Elaeidinae</taxon>
        <taxon>Elaeis</taxon>
    </lineage>
</organism>
<gene>
    <name evidence="3 4" type="primary">LOC105060245</name>
</gene>
<dbReference type="GeneID" id="105060245"/>
<proteinExistence type="predicted"/>
<keyword evidence="2" id="KW-1185">Reference proteome</keyword>
<evidence type="ECO:0000313" key="3">
    <source>
        <dbReference type="RefSeq" id="XP_010942163.1"/>
    </source>
</evidence>
<dbReference type="Proteomes" id="UP000504607">
    <property type="component" value="Unplaced"/>
</dbReference>
<reference evidence="3 4" key="1">
    <citation type="submission" date="2025-04" db="UniProtKB">
        <authorList>
            <consortium name="RefSeq"/>
        </authorList>
    </citation>
    <scope>IDENTIFICATION</scope>
</reference>
<dbReference type="PANTHER" id="PTHR33168">
    <property type="entry name" value="STRESS INDUCED PROTEIN-RELATED"/>
    <property type="match status" value="1"/>
</dbReference>
<evidence type="ECO:0000256" key="1">
    <source>
        <dbReference type="SAM" id="MobiDB-lite"/>
    </source>
</evidence>
<name>A0A6I9SFG0_ELAGV</name>
<evidence type="ECO:0000313" key="2">
    <source>
        <dbReference type="Proteomes" id="UP000504607"/>
    </source>
</evidence>
<dbReference type="RefSeq" id="XP_010942163.1">
    <property type="nucleotide sequence ID" value="XM_010943861.3"/>
</dbReference>
<dbReference type="OrthoDB" id="657187at2759"/>
<feature type="region of interest" description="Disordered" evidence="1">
    <location>
        <begin position="1"/>
        <end position="20"/>
    </location>
</feature>
<accession>A0A6I9SFG0</accession>
<sequence>MGCDRRSGVSSSPPSSRKKKFHCSPFFSFCFGGAGGPPKEARPASLLRSSSTWLRSKAKELPELRERCRHLLSRIGGHRRRAGGFRYDPLSYALNFDEGDDSRGYFEAFRYRKPSGRLSVSPAPAPSGTR</sequence>
<dbReference type="KEGG" id="egu:105060245"/>
<protein>
    <submittedName>
        <fullName evidence="4">Uncharacterized protein LOC105060245 isoform X1</fullName>
    </submittedName>
    <submittedName>
        <fullName evidence="3">Uncharacterized protein LOC105060245 isoform X2</fullName>
    </submittedName>
</protein>
<dbReference type="AlphaFoldDB" id="A0A6I9SFG0"/>
<evidence type="ECO:0000313" key="4">
    <source>
        <dbReference type="RefSeq" id="XP_029116317.1"/>
    </source>
</evidence>